<evidence type="ECO:0000256" key="2">
    <source>
        <dbReference type="ARBA" id="ARBA00012027"/>
    </source>
</evidence>
<feature type="region of interest" description="Disordered" evidence="7">
    <location>
        <begin position="211"/>
        <end position="261"/>
    </location>
</feature>
<organism evidence="9 12">
    <name type="scientific">Verticillium longisporum</name>
    <name type="common">Verticillium dahliae var. longisporum</name>
    <dbReference type="NCBI Taxonomy" id="100787"/>
    <lineage>
        <taxon>Eukaryota</taxon>
        <taxon>Fungi</taxon>
        <taxon>Dikarya</taxon>
        <taxon>Ascomycota</taxon>
        <taxon>Pezizomycotina</taxon>
        <taxon>Sordariomycetes</taxon>
        <taxon>Hypocreomycetidae</taxon>
        <taxon>Glomerellales</taxon>
        <taxon>Plectosphaerellaceae</taxon>
        <taxon>Verticillium</taxon>
    </lineage>
</organism>
<dbReference type="CDD" id="cd09138">
    <property type="entry name" value="PLDc_vPLD1_2_yPLD_like_1"/>
    <property type="match status" value="1"/>
</dbReference>
<dbReference type="SMART" id="SM00155">
    <property type="entry name" value="PLDc"/>
    <property type="match status" value="1"/>
</dbReference>
<evidence type="ECO:0000256" key="3">
    <source>
        <dbReference type="ARBA" id="ARBA00022737"/>
    </source>
</evidence>
<dbReference type="InterPro" id="IPR001736">
    <property type="entry name" value="PLipase_D/transphosphatidylase"/>
</dbReference>
<feature type="domain" description="PLD phosphodiesterase" evidence="8">
    <location>
        <begin position="132"/>
        <end position="159"/>
    </location>
</feature>
<evidence type="ECO:0000259" key="8">
    <source>
        <dbReference type="PROSITE" id="PS50035"/>
    </source>
</evidence>
<keyword evidence="3" id="KW-0677">Repeat</keyword>
<dbReference type="Proteomes" id="UP000045706">
    <property type="component" value="Unassembled WGS sequence"/>
</dbReference>
<dbReference type="STRING" id="100787.A0A0G4KM91"/>
<dbReference type="Pfam" id="PF00614">
    <property type="entry name" value="PLDc"/>
    <property type="match status" value="1"/>
</dbReference>
<dbReference type="SUPFAM" id="SSF56024">
    <property type="entry name" value="Phospholipase D/nuclease"/>
    <property type="match status" value="1"/>
</dbReference>
<evidence type="ECO:0000256" key="1">
    <source>
        <dbReference type="ARBA" id="ARBA00000798"/>
    </source>
</evidence>
<dbReference type="EMBL" id="CVQH01007036">
    <property type="protein sequence ID" value="CRK15936.1"/>
    <property type="molecule type" value="Genomic_DNA"/>
</dbReference>
<feature type="compositionally biased region" description="Acidic residues" evidence="7">
    <location>
        <begin position="229"/>
        <end position="245"/>
    </location>
</feature>
<evidence type="ECO:0000313" key="10">
    <source>
        <dbReference type="EMBL" id="CRK15936.1"/>
    </source>
</evidence>
<dbReference type="GO" id="GO:0009395">
    <property type="term" value="P:phospholipid catabolic process"/>
    <property type="evidence" value="ECO:0007669"/>
    <property type="project" value="TreeGrafter"/>
</dbReference>
<dbReference type="InterPro" id="IPR015679">
    <property type="entry name" value="PLipase_D_fam"/>
</dbReference>
<evidence type="ECO:0000256" key="6">
    <source>
        <dbReference type="ARBA" id="ARBA00023098"/>
    </source>
</evidence>
<keyword evidence="5" id="KW-0442">Lipid degradation</keyword>
<evidence type="ECO:0000313" key="11">
    <source>
        <dbReference type="Proteomes" id="UP000044602"/>
    </source>
</evidence>
<evidence type="ECO:0000256" key="7">
    <source>
        <dbReference type="SAM" id="MobiDB-lite"/>
    </source>
</evidence>
<protein>
    <recommendedName>
        <fullName evidence="2">phospholipase D</fullName>
        <ecNumber evidence="2">3.1.4.4</ecNumber>
    </recommendedName>
</protein>
<evidence type="ECO:0000313" key="12">
    <source>
        <dbReference type="Proteomes" id="UP000045706"/>
    </source>
</evidence>
<feature type="non-terminal residue" evidence="9">
    <location>
        <position position="311"/>
    </location>
</feature>
<proteinExistence type="predicted"/>
<dbReference type="PANTHER" id="PTHR18896">
    <property type="entry name" value="PHOSPHOLIPASE D"/>
    <property type="match status" value="1"/>
</dbReference>
<dbReference type="AlphaFoldDB" id="A0A0G4KM91"/>
<dbReference type="GO" id="GO:0004630">
    <property type="term" value="F:phospholipase D activity"/>
    <property type="evidence" value="ECO:0007669"/>
    <property type="project" value="UniProtKB-EC"/>
</dbReference>
<comment type="catalytic activity">
    <reaction evidence="1">
        <text>a 1,2-diacyl-sn-glycero-3-phosphocholine + H2O = a 1,2-diacyl-sn-glycero-3-phosphate + choline + H(+)</text>
        <dbReference type="Rhea" id="RHEA:14445"/>
        <dbReference type="ChEBI" id="CHEBI:15354"/>
        <dbReference type="ChEBI" id="CHEBI:15377"/>
        <dbReference type="ChEBI" id="CHEBI:15378"/>
        <dbReference type="ChEBI" id="CHEBI:57643"/>
        <dbReference type="ChEBI" id="CHEBI:58608"/>
        <dbReference type="EC" id="3.1.4.4"/>
    </reaction>
</comment>
<gene>
    <name evidence="10" type="ORF">BN1708_017441</name>
    <name evidence="9" type="ORF">BN1723_017188</name>
</gene>
<dbReference type="PROSITE" id="PS50035">
    <property type="entry name" value="PLD"/>
    <property type="match status" value="1"/>
</dbReference>
<dbReference type="Proteomes" id="UP000044602">
    <property type="component" value="Unassembled WGS sequence"/>
</dbReference>
<keyword evidence="6" id="KW-0443">Lipid metabolism</keyword>
<dbReference type="PANTHER" id="PTHR18896:SF76">
    <property type="entry name" value="PHOSPHOLIPASE"/>
    <property type="match status" value="1"/>
</dbReference>
<keyword evidence="11" id="KW-1185">Reference proteome</keyword>
<sequence length="311" mass="36306">MLKQTKWHSVNRFDSFAPVRQGVFAQWLVDGRDYMWNVSRAISMARDVIYIHDWWLSPELYMRRPPAISQKWRLDRLLQRKAREGVKVFVIVYRNVEAAIPIDSEYTKHSLLNLHPNIFVQRSPNQFKKNQFFFAHHEKLCVIDHDIAFVGGIDLCFGRWDCPQHPCVDDKPTGFEQSEQPKDALHCQLFPGKDYSNARVQDFYKLNEPYEEIFSPPGSPKSDGSAAMDESDSEAEGSADPDDEDKYPVDGMFRSAAEKKHVMGMREVERESLLADRQAEIERQQQNRMLRQLVAKQENEEKKNKVKKRTA</sequence>
<dbReference type="Gene3D" id="3.30.870.10">
    <property type="entry name" value="Endonuclease Chain A"/>
    <property type="match status" value="1"/>
</dbReference>
<evidence type="ECO:0000256" key="4">
    <source>
        <dbReference type="ARBA" id="ARBA00022801"/>
    </source>
</evidence>
<reference evidence="11 12" key="1">
    <citation type="submission" date="2015-05" db="EMBL/GenBank/DDBJ databases">
        <authorList>
            <person name="Fogelqvist Johan"/>
        </authorList>
    </citation>
    <scope>NUCLEOTIDE SEQUENCE [LARGE SCALE GENOMIC DNA]</scope>
    <source>
        <strain evidence="10">VL1</strain>
        <strain evidence="9">VL2</strain>
    </source>
</reference>
<dbReference type="EMBL" id="CVQI01001614">
    <property type="protein sequence ID" value="CRK10234.1"/>
    <property type="molecule type" value="Genomic_DNA"/>
</dbReference>
<accession>A0A0G4KM91</accession>
<keyword evidence="4" id="KW-0378">Hydrolase</keyword>
<evidence type="ECO:0000313" key="9">
    <source>
        <dbReference type="EMBL" id="CRK10234.1"/>
    </source>
</evidence>
<dbReference type="EC" id="3.1.4.4" evidence="2"/>
<name>A0A0G4KM91_VERLO</name>
<evidence type="ECO:0000256" key="5">
    <source>
        <dbReference type="ARBA" id="ARBA00022963"/>
    </source>
</evidence>